<evidence type="ECO:0000313" key="1">
    <source>
        <dbReference type="EMBL" id="TGO21827.1"/>
    </source>
</evidence>
<dbReference type="EMBL" id="PQXI01000197">
    <property type="protein sequence ID" value="TGO21827.1"/>
    <property type="molecule type" value="Genomic_DNA"/>
</dbReference>
<dbReference type="AlphaFoldDB" id="A0A4Z1FJD3"/>
<evidence type="ECO:0000313" key="2">
    <source>
        <dbReference type="Proteomes" id="UP000297910"/>
    </source>
</evidence>
<keyword evidence="2" id="KW-1185">Reference proteome</keyword>
<gene>
    <name evidence="1" type="ORF">BPAE_0198g00130</name>
</gene>
<comment type="caution">
    <text evidence="1">The sequence shown here is derived from an EMBL/GenBank/DDBJ whole genome shotgun (WGS) entry which is preliminary data.</text>
</comment>
<sequence length="83" mass="9171">MSRYTILNGITTIINKAARFTRHSFITKPADNDLKTQTIHRINNLTFQPYEVDIPNKNTHVDIRVASSYAAGIGVGVGSLTVL</sequence>
<name>A0A4Z1FJD3_9HELO</name>
<proteinExistence type="predicted"/>
<accession>A0A4Z1FJD3</accession>
<reference evidence="1 2" key="1">
    <citation type="submission" date="2017-12" db="EMBL/GenBank/DDBJ databases">
        <title>Comparative genomics of Botrytis spp.</title>
        <authorList>
            <person name="Valero-Jimenez C.A."/>
            <person name="Tapia P."/>
            <person name="Veloso J."/>
            <person name="Silva-Moreno E."/>
            <person name="Staats M."/>
            <person name="Valdes J.H."/>
            <person name="Van Kan J.A.L."/>
        </authorList>
    </citation>
    <scope>NUCLEOTIDE SEQUENCE [LARGE SCALE GENOMIC DNA]</scope>
    <source>
        <strain evidence="1 2">Bp0003</strain>
    </source>
</reference>
<protein>
    <submittedName>
        <fullName evidence="1">Uncharacterized protein</fullName>
    </submittedName>
</protein>
<organism evidence="1 2">
    <name type="scientific">Botrytis paeoniae</name>
    <dbReference type="NCBI Taxonomy" id="278948"/>
    <lineage>
        <taxon>Eukaryota</taxon>
        <taxon>Fungi</taxon>
        <taxon>Dikarya</taxon>
        <taxon>Ascomycota</taxon>
        <taxon>Pezizomycotina</taxon>
        <taxon>Leotiomycetes</taxon>
        <taxon>Helotiales</taxon>
        <taxon>Sclerotiniaceae</taxon>
        <taxon>Botrytis</taxon>
    </lineage>
</organism>
<dbReference type="Proteomes" id="UP000297910">
    <property type="component" value="Unassembled WGS sequence"/>
</dbReference>